<dbReference type="Proteomes" id="UP000626180">
    <property type="component" value="Unassembled WGS sequence"/>
</dbReference>
<name>A0A2X2CT28_PSELU</name>
<dbReference type="NCBIfam" id="NF045611">
    <property type="entry name" value="small_CydP"/>
    <property type="match status" value="1"/>
</dbReference>
<reference evidence="1 5" key="2">
    <citation type="submission" date="2020-10" db="EMBL/GenBank/DDBJ databases">
        <title>Genome sequences of Pseudomonas isolates.</title>
        <authorList>
            <person name="Wessels L."/>
            <person name="Reich F."/>
            <person name="Hammerl J."/>
        </authorList>
    </citation>
    <scope>NUCLEOTIDE SEQUENCE [LARGE SCALE GENOMIC DNA]</scope>
    <source>
        <strain evidence="1 5">20-MO00624-0</strain>
    </source>
</reference>
<dbReference type="InterPro" id="IPR054636">
    <property type="entry name" value="CydP"/>
</dbReference>
<evidence type="ECO:0000313" key="2">
    <source>
        <dbReference type="EMBL" id="MBH3440072.1"/>
    </source>
</evidence>
<evidence type="ECO:0000313" key="6">
    <source>
        <dbReference type="Proteomes" id="UP000638986"/>
    </source>
</evidence>
<dbReference type="EMBL" id="UAUF01000013">
    <property type="protein sequence ID" value="SPZ09801.1"/>
    <property type="molecule type" value="Genomic_DNA"/>
</dbReference>
<reference evidence="2 6" key="3">
    <citation type="submission" date="2020-11" db="EMBL/GenBank/DDBJ databases">
        <title>Enhanced detection system for hospital associated transmission using whole genome sequencing surveillance.</title>
        <authorList>
            <person name="Harrison L.H."/>
            <person name="Van Tyne D."/>
            <person name="Marsh J.W."/>
            <person name="Griffith M.P."/>
            <person name="Snyder D.J."/>
            <person name="Cooper V.S."/>
            <person name="Mustapha M."/>
        </authorList>
    </citation>
    <scope>NUCLEOTIDE SEQUENCE [LARGE SCALE GENOMIC DNA]</scope>
    <source>
        <strain evidence="2 6">PSB00013</strain>
    </source>
</reference>
<accession>A0A2X2CT28</accession>
<dbReference type="RefSeq" id="WP_010797548.1">
    <property type="nucleotide sequence ID" value="NZ_CP044086.1"/>
</dbReference>
<evidence type="ECO:0000313" key="4">
    <source>
        <dbReference type="Proteomes" id="UP000250443"/>
    </source>
</evidence>
<dbReference type="Proteomes" id="UP000638986">
    <property type="component" value="Unassembled WGS sequence"/>
</dbReference>
<proteinExistence type="predicted"/>
<dbReference type="EMBL" id="JADMCD010000001">
    <property type="protein sequence ID" value="MBF8639157.1"/>
    <property type="molecule type" value="Genomic_DNA"/>
</dbReference>
<protein>
    <submittedName>
        <fullName evidence="3">Uncharacterized protein</fullName>
    </submittedName>
</protein>
<evidence type="ECO:0000313" key="5">
    <source>
        <dbReference type="Proteomes" id="UP000626180"/>
    </source>
</evidence>
<dbReference type="EMBL" id="JADTXM010000010">
    <property type="protein sequence ID" value="MBH3440072.1"/>
    <property type="molecule type" value="Genomic_DNA"/>
</dbReference>
<evidence type="ECO:0000313" key="1">
    <source>
        <dbReference type="EMBL" id="MBF8639157.1"/>
    </source>
</evidence>
<evidence type="ECO:0000313" key="3">
    <source>
        <dbReference type="EMBL" id="SPZ09801.1"/>
    </source>
</evidence>
<organism evidence="3 4">
    <name type="scientific">Pseudomonas luteola</name>
    <dbReference type="NCBI Taxonomy" id="47886"/>
    <lineage>
        <taxon>Bacteria</taxon>
        <taxon>Pseudomonadati</taxon>
        <taxon>Pseudomonadota</taxon>
        <taxon>Gammaproteobacteria</taxon>
        <taxon>Pseudomonadales</taxon>
        <taxon>Pseudomonadaceae</taxon>
        <taxon>Pseudomonas</taxon>
    </lineage>
</organism>
<gene>
    <name evidence="2" type="ORF">I5Q09_15405</name>
    <name evidence="1" type="ORF">IRZ65_00490</name>
    <name evidence="3" type="ORF">NCTC11842_03385</name>
</gene>
<dbReference type="GeneID" id="300266905"/>
<sequence length="67" mass="7448">MNSPFSFLKHRLAKEIAVILLIKLTLLMGIKALWFDAPTVPKDGTVEMSQRLLGATPASLKIEETPR</sequence>
<dbReference type="Proteomes" id="UP000250443">
    <property type="component" value="Unassembled WGS sequence"/>
</dbReference>
<dbReference type="AlphaFoldDB" id="A0A2X2CT28"/>
<keyword evidence="5" id="KW-1185">Reference proteome</keyword>
<reference evidence="3 4" key="1">
    <citation type="submission" date="2018-06" db="EMBL/GenBank/DDBJ databases">
        <authorList>
            <consortium name="Pathogen Informatics"/>
            <person name="Doyle S."/>
        </authorList>
    </citation>
    <scope>NUCLEOTIDE SEQUENCE [LARGE SCALE GENOMIC DNA]</scope>
    <source>
        <strain evidence="3 4">NCTC11842</strain>
    </source>
</reference>